<geneLocation type="plasmid" evidence="1">
    <name>pMk2240A</name>
</geneLocation>
<keyword evidence="1" id="KW-0614">Plasmid</keyword>
<dbReference type="EMBL" id="CP159256">
    <property type="protein sequence ID" value="XCG52392.1"/>
    <property type="molecule type" value="Genomic_DNA"/>
</dbReference>
<organism evidence="1">
    <name type="scientific">Mesorhizobium sp. WSM2240</name>
    <dbReference type="NCBI Taxonomy" id="3228851"/>
    <lineage>
        <taxon>Bacteria</taxon>
        <taxon>Pseudomonadati</taxon>
        <taxon>Pseudomonadota</taxon>
        <taxon>Alphaproteobacteria</taxon>
        <taxon>Hyphomicrobiales</taxon>
        <taxon>Phyllobacteriaceae</taxon>
        <taxon>Mesorhizobium</taxon>
    </lineage>
</organism>
<dbReference type="AlphaFoldDB" id="A0AAU8CZI2"/>
<name>A0AAU8CZI2_9HYPH</name>
<gene>
    <name evidence="1" type="ORF">ABVK50_30045</name>
</gene>
<proteinExistence type="predicted"/>
<reference evidence="1" key="1">
    <citation type="submission" date="2024-06" db="EMBL/GenBank/DDBJ databases">
        <title>Mesorhizobium karijinii sp. nov., a symbiont of the iconic Swainsona formosa from arid Australia.</title>
        <authorList>
            <person name="Hill Y.J."/>
            <person name="Watkin E.L.J."/>
            <person name="O'Hara G.W."/>
            <person name="Terpolilli J."/>
            <person name="Tye M.L."/>
            <person name="Kohlmeier M.G."/>
        </authorList>
    </citation>
    <scope>NUCLEOTIDE SEQUENCE</scope>
    <source>
        <strain evidence="1">WSM2240</strain>
        <plasmid evidence="1">pMk2240A</plasmid>
    </source>
</reference>
<accession>A0AAU8CZI2</accession>
<protein>
    <submittedName>
        <fullName evidence="1">Uncharacterized protein</fullName>
    </submittedName>
</protein>
<evidence type="ECO:0000313" key="1">
    <source>
        <dbReference type="EMBL" id="XCG52392.1"/>
    </source>
</evidence>
<dbReference type="RefSeq" id="WP_353646598.1">
    <property type="nucleotide sequence ID" value="NZ_CP159256.1"/>
</dbReference>
<sequence length="73" mass="7771">MGKESDRSGKSCPTPSARSSTAFFFCEPMIDHIGPGLLGKLTSEEQAKIIVVPATTASSCSILEPSQQEELNQ</sequence>